<organism evidence="1 2">
    <name type="scientific">Rotaria socialis</name>
    <dbReference type="NCBI Taxonomy" id="392032"/>
    <lineage>
        <taxon>Eukaryota</taxon>
        <taxon>Metazoa</taxon>
        <taxon>Spiralia</taxon>
        <taxon>Gnathifera</taxon>
        <taxon>Rotifera</taxon>
        <taxon>Eurotatoria</taxon>
        <taxon>Bdelloidea</taxon>
        <taxon>Philodinida</taxon>
        <taxon>Philodinidae</taxon>
        <taxon>Rotaria</taxon>
    </lineage>
</organism>
<evidence type="ECO:0000313" key="2">
    <source>
        <dbReference type="Proteomes" id="UP000663873"/>
    </source>
</evidence>
<reference evidence="1" key="1">
    <citation type="submission" date="2021-02" db="EMBL/GenBank/DDBJ databases">
        <authorList>
            <person name="Nowell W R."/>
        </authorList>
    </citation>
    <scope>NUCLEOTIDE SEQUENCE</scope>
</reference>
<name>A0A820UR73_9BILA</name>
<dbReference type="Proteomes" id="UP000663873">
    <property type="component" value="Unassembled WGS sequence"/>
</dbReference>
<comment type="caution">
    <text evidence="1">The sequence shown here is derived from an EMBL/GenBank/DDBJ whole genome shotgun (WGS) entry which is preliminary data.</text>
</comment>
<proteinExistence type="predicted"/>
<feature type="non-terminal residue" evidence="1">
    <location>
        <position position="169"/>
    </location>
</feature>
<protein>
    <submittedName>
        <fullName evidence="1">Uncharacterized protein</fullName>
    </submittedName>
</protein>
<accession>A0A820UR73</accession>
<evidence type="ECO:0000313" key="1">
    <source>
        <dbReference type="EMBL" id="CAF4489199.1"/>
    </source>
</evidence>
<sequence>MLLPKRNTRKLTRLVTRERRPVNVVGVDFISTQATKYLLNQDEIEINCMKLRIRPYFSPIKINKCRQCFKHDHFTSQCTSSQLRFRCGQHHSLQEGCSNEIKYFSCQQHHYSGHSSCPVVQQKRKQLYKQAKIQFSQLLIKQQKDNFIYNSSTFPSVSPLSQEINSKLQ</sequence>
<gene>
    <name evidence="1" type="ORF">UJA718_LOCUS25519</name>
</gene>
<dbReference type="AlphaFoldDB" id="A0A820UR73"/>
<keyword evidence="2" id="KW-1185">Reference proteome</keyword>
<dbReference type="EMBL" id="CAJOBP010006284">
    <property type="protein sequence ID" value="CAF4489199.1"/>
    <property type="molecule type" value="Genomic_DNA"/>
</dbReference>